<dbReference type="AlphaFoldDB" id="A0A7Y9E8Y6"/>
<dbReference type="EC" id="1.1.1.100" evidence="3"/>
<dbReference type="InterPro" id="IPR036291">
    <property type="entry name" value="NAD(P)-bd_dom_sf"/>
</dbReference>
<dbReference type="RefSeq" id="WP_179664864.1">
    <property type="nucleotide sequence ID" value="NZ_JACCBG010000001.1"/>
</dbReference>
<dbReference type="SUPFAM" id="SSF51735">
    <property type="entry name" value="NAD(P)-binding Rossmann-fold domains"/>
    <property type="match status" value="1"/>
</dbReference>
<dbReference type="InterPro" id="IPR050259">
    <property type="entry name" value="SDR"/>
</dbReference>
<organism evidence="3 4">
    <name type="scientific">Nocardioides panaciterrulae</name>
    <dbReference type="NCBI Taxonomy" id="661492"/>
    <lineage>
        <taxon>Bacteria</taxon>
        <taxon>Bacillati</taxon>
        <taxon>Actinomycetota</taxon>
        <taxon>Actinomycetes</taxon>
        <taxon>Propionibacteriales</taxon>
        <taxon>Nocardioidaceae</taxon>
        <taxon>Nocardioides</taxon>
    </lineage>
</organism>
<gene>
    <name evidence="3" type="ORF">BJZ21_003418</name>
</gene>
<dbReference type="PANTHER" id="PTHR42879:SF6">
    <property type="entry name" value="NADPH-DEPENDENT REDUCTASE BACG"/>
    <property type="match status" value="1"/>
</dbReference>
<comment type="similarity">
    <text evidence="1">Belongs to the short-chain dehydrogenases/reductases (SDR) family.</text>
</comment>
<dbReference type="InterPro" id="IPR002347">
    <property type="entry name" value="SDR_fam"/>
</dbReference>
<name>A0A7Y9E8Y6_9ACTN</name>
<dbReference type="GO" id="GO:0004316">
    <property type="term" value="F:3-oxoacyl-[acyl-carrier-protein] reductase (NADPH) activity"/>
    <property type="evidence" value="ECO:0007669"/>
    <property type="project" value="UniProtKB-EC"/>
</dbReference>
<dbReference type="Gene3D" id="3.40.50.720">
    <property type="entry name" value="NAD(P)-binding Rossmann-like Domain"/>
    <property type="match status" value="1"/>
</dbReference>
<dbReference type="EMBL" id="JACCBG010000001">
    <property type="protein sequence ID" value="NYD43335.1"/>
    <property type="molecule type" value="Genomic_DNA"/>
</dbReference>
<dbReference type="PRINTS" id="PR00081">
    <property type="entry name" value="GDHRDH"/>
</dbReference>
<protein>
    <submittedName>
        <fullName evidence="3">3-oxoacyl-[acyl-carrier protein] reductase</fullName>
        <ecNumber evidence="3">1.1.1.100</ecNumber>
    </submittedName>
</protein>
<evidence type="ECO:0000256" key="1">
    <source>
        <dbReference type="ARBA" id="ARBA00006484"/>
    </source>
</evidence>
<dbReference type="Proteomes" id="UP000535511">
    <property type="component" value="Unassembled WGS sequence"/>
</dbReference>
<proteinExistence type="inferred from homology"/>
<dbReference type="FunFam" id="3.40.50.720:FF:000084">
    <property type="entry name" value="Short-chain dehydrogenase reductase"/>
    <property type="match status" value="1"/>
</dbReference>
<dbReference type="CDD" id="cd05344">
    <property type="entry name" value="BKR_like_SDR_like"/>
    <property type="match status" value="1"/>
</dbReference>
<comment type="caution">
    <text evidence="3">The sequence shown here is derived from an EMBL/GenBank/DDBJ whole genome shotgun (WGS) entry which is preliminary data.</text>
</comment>
<evidence type="ECO:0000313" key="3">
    <source>
        <dbReference type="EMBL" id="NYD43335.1"/>
    </source>
</evidence>
<dbReference type="Pfam" id="PF13561">
    <property type="entry name" value="adh_short_C2"/>
    <property type="match status" value="1"/>
</dbReference>
<evidence type="ECO:0000313" key="4">
    <source>
        <dbReference type="Proteomes" id="UP000535511"/>
    </source>
</evidence>
<keyword evidence="2 3" id="KW-0560">Oxidoreductase</keyword>
<evidence type="ECO:0000256" key="2">
    <source>
        <dbReference type="ARBA" id="ARBA00023002"/>
    </source>
</evidence>
<reference evidence="3 4" key="1">
    <citation type="submission" date="2020-07" db="EMBL/GenBank/DDBJ databases">
        <title>Sequencing the genomes of 1000 actinobacteria strains.</title>
        <authorList>
            <person name="Klenk H.-P."/>
        </authorList>
    </citation>
    <scope>NUCLEOTIDE SEQUENCE [LARGE SCALE GENOMIC DNA]</scope>
    <source>
        <strain evidence="3 4">DSM 21350</strain>
    </source>
</reference>
<dbReference type="PANTHER" id="PTHR42879">
    <property type="entry name" value="3-OXOACYL-(ACYL-CARRIER-PROTEIN) REDUCTASE"/>
    <property type="match status" value="1"/>
</dbReference>
<accession>A0A7Y9E8Y6</accession>
<sequence length="257" mass="26072">METGLRGRTALVPGSTAGLGLASARLLAGEGANVVLAGRRGDLAAAEAARLPSAVGLGVDLTEADAVDRLVGAATERFGGVDVLVLNSGGPRPGGATELTPESAAEALELLLMQQIRLVRALLPGMRERGWGRIVAIGSSGVQAPLEGLALSNTGRGALAGYLKTLAAEVAGDGVTVNMVLPGRITTDRVASLDRARADRTGTSPEEVKAAAEASIPARRYGTAEEFASAVVYLASDAASYVTGVQLRVDGGLVRSY</sequence>
<keyword evidence="4" id="KW-1185">Reference proteome</keyword>